<evidence type="ECO:0000313" key="2">
    <source>
        <dbReference type="Proteomes" id="UP000593605"/>
    </source>
</evidence>
<dbReference type="KEGG" id="civ:IMZ16_09590"/>
<dbReference type="AlphaFoldDB" id="A0A7M1T1Q2"/>
<dbReference type="EMBL" id="CP063145">
    <property type="protein sequence ID" value="QOR73749.1"/>
    <property type="molecule type" value="Genomic_DNA"/>
</dbReference>
<proteinExistence type="predicted"/>
<gene>
    <name evidence="1" type="ORF">IMZ16_09590</name>
</gene>
<name>A0A7M1T1Q2_9FLAO</name>
<protein>
    <submittedName>
        <fullName evidence="1">Uncharacterized protein</fullName>
    </submittedName>
</protein>
<reference evidence="1 2" key="1">
    <citation type="submission" date="2020-10" db="EMBL/GenBank/DDBJ databases">
        <title>Complete genome of Cruoricapor ignavus strain M1214 isolated from the blood culture of a febrile patient.</title>
        <authorList>
            <person name="Guglielmino C.J.D."/>
        </authorList>
    </citation>
    <scope>NUCLEOTIDE SEQUENCE [LARGE SCALE GENOMIC DNA]</scope>
    <source>
        <strain evidence="1 2">M1214</strain>
    </source>
</reference>
<evidence type="ECO:0000313" key="1">
    <source>
        <dbReference type="EMBL" id="QOR73749.1"/>
    </source>
</evidence>
<dbReference type="Proteomes" id="UP000593605">
    <property type="component" value="Chromosome"/>
</dbReference>
<accession>A0A7M1T1Q2</accession>
<sequence length="92" mass="10330">MEIQEVLIKSQRKKQFSDHANYTFDKEALEKARYSKDLLTTLPELQLDPVSNTVTNIKGGIQAKEKFAYRLGTGLTNIFNKSVIGSKVVGLL</sequence>
<organism evidence="1 2">
    <name type="scientific">Cruoricaptor ignavus</name>
    <dbReference type="NCBI Taxonomy" id="1118202"/>
    <lineage>
        <taxon>Bacteria</taxon>
        <taxon>Pseudomonadati</taxon>
        <taxon>Bacteroidota</taxon>
        <taxon>Flavobacteriia</taxon>
        <taxon>Flavobacteriales</taxon>
        <taxon>Weeksellaceae</taxon>
        <taxon>Cruoricaptor</taxon>
    </lineage>
</organism>